<name>A0A446BL67_9PEZI</name>
<reference evidence="1 2" key="1">
    <citation type="submission" date="2018-04" db="EMBL/GenBank/DDBJ databases">
        <authorList>
            <person name="Huttner S."/>
            <person name="Dainat J."/>
        </authorList>
    </citation>
    <scope>NUCLEOTIDE SEQUENCE [LARGE SCALE GENOMIC DNA]</scope>
</reference>
<evidence type="ECO:0000313" key="2">
    <source>
        <dbReference type="Proteomes" id="UP000289323"/>
    </source>
</evidence>
<dbReference type="Proteomes" id="UP000289323">
    <property type="component" value="Unassembled WGS sequence"/>
</dbReference>
<proteinExistence type="predicted"/>
<gene>
    <name evidence="1" type="ORF">TT172_LOCUS5659</name>
</gene>
<protein>
    <submittedName>
        <fullName evidence="1">29d6bc0f-2a66-4312-bc02-5c27108df120</fullName>
    </submittedName>
</protein>
<dbReference type="AlphaFoldDB" id="A0A446BL67"/>
<sequence length="202" mass="22140">MPLSGHACMGGTTVSCHLASTHHGGDGCVSFKPAVRGSSNVCYYLEFTSGDKWLLKIHAYALGHVYMQLRRLEFPATGRLVQGPDGVRVGQRIPTVDVDIQALESVGPFEVRQYAEGWVDHRLDQGPFVFDHGDLQIFNLNLDDQMNIVSVYGGKTDLPERVKTFMQADPARRAIAKQKALDLVSYKAVLEALGANRGDLAP</sequence>
<organism evidence="1 2">
    <name type="scientific">Thermothielavioides terrestris</name>
    <dbReference type="NCBI Taxonomy" id="2587410"/>
    <lineage>
        <taxon>Eukaryota</taxon>
        <taxon>Fungi</taxon>
        <taxon>Dikarya</taxon>
        <taxon>Ascomycota</taxon>
        <taxon>Pezizomycotina</taxon>
        <taxon>Sordariomycetes</taxon>
        <taxon>Sordariomycetidae</taxon>
        <taxon>Sordariales</taxon>
        <taxon>Chaetomiaceae</taxon>
        <taxon>Thermothielavioides</taxon>
    </lineage>
</organism>
<dbReference type="EMBL" id="OUUZ01000010">
    <property type="protein sequence ID" value="SPQ23240.1"/>
    <property type="molecule type" value="Genomic_DNA"/>
</dbReference>
<accession>A0A446BL67</accession>
<evidence type="ECO:0000313" key="1">
    <source>
        <dbReference type="EMBL" id="SPQ23240.1"/>
    </source>
</evidence>